<sequence length="81" mass="9136">MHCKSWVAAQKSLRTTGVEHFLSAISYDTPANICLLLILIHCCLLIARRQMKLVKAGVYLRIQRSCPEGNSPETLHSQQNE</sequence>
<proteinExistence type="predicted"/>
<evidence type="ECO:0000313" key="2">
    <source>
        <dbReference type="EMBL" id="KRY98411.1"/>
    </source>
</evidence>
<gene>
    <name evidence="2" type="ORF">T11_12799</name>
</gene>
<keyword evidence="1" id="KW-0812">Transmembrane</keyword>
<keyword evidence="1" id="KW-1133">Transmembrane helix</keyword>
<evidence type="ECO:0000256" key="1">
    <source>
        <dbReference type="SAM" id="Phobius"/>
    </source>
</evidence>
<dbReference type="EMBL" id="JYDP01001385">
    <property type="protein sequence ID" value="KRY98411.1"/>
    <property type="molecule type" value="Genomic_DNA"/>
</dbReference>
<keyword evidence="3" id="KW-1185">Reference proteome</keyword>
<protein>
    <submittedName>
        <fullName evidence="2">Uncharacterized protein</fullName>
    </submittedName>
</protein>
<evidence type="ECO:0000313" key="3">
    <source>
        <dbReference type="Proteomes" id="UP000055024"/>
    </source>
</evidence>
<comment type="caution">
    <text evidence="2">The sequence shown here is derived from an EMBL/GenBank/DDBJ whole genome shotgun (WGS) entry which is preliminary data.</text>
</comment>
<reference evidence="2 3" key="1">
    <citation type="submission" date="2015-01" db="EMBL/GenBank/DDBJ databases">
        <title>Evolution of Trichinella species and genotypes.</title>
        <authorList>
            <person name="Korhonen P.K."/>
            <person name="Edoardo P."/>
            <person name="Giuseppe L.R."/>
            <person name="Gasser R.B."/>
        </authorList>
    </citation>
    <scope>NUCLEOTIDE SEQUENCE [LARGE SCALE GENOMIC DNA]</scope>
    <source>
        <strain evidence="2">ISS1029</strain>
    </source>
</reference>
<keyword evidence="1" id="KW-0472">Membrane</keyword>
<organism evidence="2 3">
    <name type="scientific">Trichinella zimbabwensis</name>
    <dbReference type="NCBI Taxonomy" id="268475"/>
    <lineage>
        <taxon>Eukaryota</taxon>
        <taxon>Metazoa</taxon>
        <taxon>Ecdysozoa</taxon>
        <taxon>Nematoda</taxon>
        <taxon>Enoplea</taxon>
        <taxon>Dorylaimia</taxon>
        <taxon>Trichinellida</taxon>
        <taxon>Trichinellidae</taxon>
        <taxon>Trichinella</taxon>
    </lineage>
</organism>
<feature type="transmembrane region" description="Helical" evidence="1">
    <location>
        <begin position="29"/>
        <end position="47"/>
    </location>
</feature>
<dbReference type="AlphaFoldDB" id="A0A0V1GJG9"/>
<dbReference type="Proteomes" id="UP000055024">
    <property type="component" value="Unassembled WGS sequence"/>
</dbReference>
<accession>A0A0V1GJG9</accession>
<name>A0A0V1GJG9_9BILA</name>